<name>A0A1V6UEA1_9EURO</name>
<reference evidence="2" key="1">
    <citation type="journal article" date="2017" name="Nat. Microbiol.">
        <title>Global analysis of biosynthetic gene clusters reveals vast potential of secondary metabolite production in Penicillium species.</title>
        <authorList>
            <person name="Nielsen J.C."/>
            <person name="Grijseels S."/>
            <person name="Prigent S."/>
            <person name="Ji B."/>
            <person name="Dainat J."/>
            <person name="Nielsen K.F."/>
            <person name="Frisvad J.C."/>
            <person name="Workman M."/>
            <person name="Nielsen J."/>
        </authorList>
    </citation>
    <scope>NUCLEOTIDE SEQUENCE [LARGE SCALE GENOMIC DNA]</scope>
    <source>
        <strain evidence="2">IBT 31321</strain>
    </source>
</reference>
<dbReference type="EMBL" id="MDDG01000011">
    <property type="protein sequence ID" value="OQE36785.1"/>
    <property type="molecule type" value="Genomic_DNA"/>
</dbReference>
<dbReference type="AlphaFoldDB" id="A0A1V6UEA1"/>
<protein>
    <submittedName>
        <fullName evidence="1">Uncharacterized protein</fullName>
    </submittedName>
</protein>
<accession>A0A1V6UEA1</accession>
<organism evidence="1 2">
    <name type="scientific">Penicillium coprophilum</name>
    <dbReference type="NCBI Taxonomy" id="36646"/>
    <lineage>
        <taxon>Eukaryota</taxon>
        <taxon>Fungi</taxon>
        <taxon>Dikarya</taxon>
        <taxon>Ascomycota</taxon>
        <taxon>Pezizomycotina</taxon>
        <taxon>Eurotiomycetes</taxon>
        <taxon>Eurotiomycetidae</taxon>
        <taxon>Eurotiales</taxon>
        <taxon>Aspergillaceae</taxon>
        <taxon>Penicillium</taxon>
    </lineage>
</organism>
<dbReference type="Proteomes" id="UP000191500">
    <property type="component" value="Unassembled WGS sequence"/>
</dbReference>
<comment type="caution">
    <text evidence="1">The sequence shown here is derived from an EMBL/GenBank/DDBJ whole genome shotgun (WGS) entry which is preliminary data.</text>
</comment>
<proteinExistence type="predicted"/>
<gene>
    <name evidence="1" type="ORF">PENCOP_c011G06630</name>
</gene>
<sequence length="129" mass="14886">MAWWDSSAPGWVENLMPTYIQELGEFRSEVMCQIDILINHPGHQQLVSEKIIRMARSMRKIKVLAYDISVYLPHHEFVTGARPGFYQTTFPRVCDFIQNTLIELGRALLDYPEIEESVASQLQDLLASM</sequence>
<keyword evidence="2" id="KW-1185">Reference proteome</keyword>
<evidence type="ECO:0000313" key="2">
    <source>
        <dbReference type="Proteomes" id="UP000191500"/>
    </source>
</evidence>
<evidence type="ECO:0000313" key="1">
    <source>
        <dbReference type="EMBL" id="OQE36785.1"/>
    </source>
</evidence>